<keyword evidence="10" id="KW-0862">Zinc</keyword>
<dbReference type="Gene3D" id="2.60.40.1730">
    <property type="entry name" value="tricorn interacting facor f3 domain"/>
    <property type="match status" value="1"/>
</dbReference>
<evidence type="ECO:0000256" key="4">
    <source>
        <dbReference type="ARBA" id="ARBA00012564"/>
    </source>
</evidence>
<dbReference type="Proteomes" id="UP000256405">
    <property type="component" value="Unassembled WGS sequence"/>
</dbReference>
<evidence type="ECO:0000256" key="1">
    <source>
        <dbReference type="ARBA" id="ARBA00000098"/>
    </source>
</evidence>
<dbReference type="EC" id="3.4.11.2" evidence="4"/>
<dbReference type="InterPro" id="IPR045357">
    <property type="entry name" value="Aminopeptidase_N-like_N"/>
</dbReference>
<feature type="chain" id="PRO_5017590714" description="Aminopeptidase N" evidence="12">
    <location>
        <begin position="21"/>
        <end position="546"/>
    </location>
</feature>
<comment type="catalytic activity">
    <reaction evidence="1">
        <text>Release of an N-terminal amino acid, Xaa-|-Yaa- from a peptide, amide or arylamide. Xaa is preferably Ala, but may be most amino acids including Pro (slow action). When a terminal hydrophobic residue is followed by a prolyl residue, the two may be released as an intact Xaa-Pro dipeptide.</text>
        <dbReference type="EC" id="3.4.11.2"/>
    </reaction>
</comment>
<organism evidence="15 16">
    <name type="scientific">Algoriphagus antarcticus</name>
    <dbReference type="NCBI Taxonomy" id="238540"/>
    <lineage>
        <taxon>Bacteria</taxon>
        <taxon>Pseudomonadati</taxon>
        <taxon>Bacteroidota</taxon>
        <taxon>Cytophagia</taxon>
        <taxon>Cytophagales</taxon>
        <taxon>Cyclobacteriaceae</taxon>
        <taxon>Algoriphagus</taxon>
    </lineage>
</organism>
<dbReference type="GO" id="GO:0005737">
    <property type="term" value="C:cytoplasm"/>
    <property type="evidence" value="ECO:0007669"/>
    <property type="project" value="TreeGrafter"/>
</dbReference>
<name>A0A3E0DHF0_9BACT</name>
<dbReference type="InterPro" id="IPR014782">
    <property type="entry name" value="Peptidase_M1_dom"/>
</dbReference>
<comment type="cofactor">
    <cofactor evidence="2">
        <name>Zn(2+)</name>
        <dbReference type="ChEBI" id="CHEBI:29105"/>
    </cofactor>
</comment>
<feature type="signal peptide" evidence="12">
    <location>
        <begin position="1"/>
        <end position="20"/>
    </location>
</feature>
<dbReference type="PANTHER" id="PTHR11533">
    <property type="entry name" value="PROTEASE M1 ZINC METALLOPROTEASE"/>
    <property type="match status" value="1"/>
</dbReference>
<sequence>MKHALLSLSFLLLCITFSFAEDKYPKNPKVDILNYVFRIELSDDTDEIKCEVTIDVSYKGGVDVLRLDLTKSSEALGNKGMTVSKVLAAGGKEFSYSHVGEELKINLPEASYLNQRSSYTVFYSGIPATGLKIANNKYGDRTFFSDNWPDKARNWLAVVDHPYDKATSEFVVTAPDHYQVVSNGLMVEETDLGDGNRVTHWKQSVPIASWLYVMGVAEFAVQHVDDFDGKAIQTWVYRQDKEAGFYDFAEPTKKALEFYSDYIGPFSYEKLANIQSNSVSGGMEAASAILYSESSVVGDRNERWRNVVIHEIAHQWFGNAVTEYDWDDVWLSEGFATYFTSLFIEHQYGHDAFMEQMASSKKRVDNFNAQNPGYTIVHNNLEDMSKVTTGQTYQKGSWILHMLRGIMGEELFWEGIRAYYSKYQNLNATTADFRREMEEVSGRDLEVFFDQWLYKPGAMVFEGGWEYNKIRQELEISLNQVQKDGSLFEMPIQVAIYKQGEKVRLIKTLEIKEKTNSFSFALDFEPEKVILDPDSWVLMESTFNKK</sequence>
<reference evidence="15 16" key="1">
    <citation type="submission" date="2018-08" db="EMBL/GenBank/DDBJ databases">
        <title>Genomic Encyclopedia of Archaeal and Bacterial Type Strains, Phase II (KMG-II): from individual species to whole genera.</title>
        <authorList>
            <person name="Goeker M."/>
        </authorList>
    </citation>
    <scope>NUCLEOTIDE SEQUENCE [LARGE SCALE GENOMIC DNA]</scope>
    <source>
        <strain evidence="15 16">DSM 15986</strain>
    </source>
</reference>
<dbReference type="GO" id="GO:0070006">
    <property type="term" value="F:metalloaminopeptidase activity"/>
    <property type="evidence" value="ECO:0007669"/>
    <property type="project" value="TreeGrafter"/>
</dbReference>
<dbReference type="Pfam" id="PF01433">
    <property type="entry name" value="Peptidase_M1"/>
    <property type="match status" value="1"/>
</dbReference>
<comment type="similarity">
    <text evidence="3">Belongs to the peptidase M1 family.</text>
</comment>
<accession>A0A3E0DHF0</accession>
<evidence type="ECO:0000256" key="11">
    <source>
        <dbReference type="ARBA" id="ARBA00023049"/>
    </source>
</evidence>
<evidence type="ECO:0000256" key="9">
    <source>
        <dbReference type="ARBA" id="ARBA00022801"/>
    </source>
</evidence>
<feature type="domain" description="Peptidase M1 membrane alanine aminopeptidase" evidence="13">
    <location>
        <begin position="250"/>
        <end position="452"/>
    </location>
</feature>
<dbReference type="EMBL" id="QUNF01000026">
    <property type="protein sequence ID" value="REG81511.1"/>
    <property type="molecule type" value="Genomic_DNA"/>
</dbReference>
<evidence type="ECO:0000256" key="5">
    <source>
        <dbReference type="ARBA" id="ARBA00015611"/>
    </source>
</evidence>
<dbReference type="PANTHER" id="PTHR11533:SF174">
    <property type="entry name" value="PUROMYCIN-SENSITIVE AMINOPEPTIDASE-RELATED"/>
    <property type="match status" value="1"/>
</dbReference>
<dbReference type="SUPFAM" id="SSF55486">
    <property type="entry name" value="Metalloproteases ('zincins'), catalytic domain"/>
    <property type="match status" value="1"/>
</dbReference>
<dbReference type="GO" id="GO:0042277">
    <property type="term" value="F:peptide binding"/>
    <property type="evidence" value="ECO:0007669"/>
    <property type="project" value="TreeGrafter"/>
</dbReference>
<dbReference type="OrthoDB" id="100605at2"/>
<dbReference type="InterPro" id="IPR042097">
    <property type="entry name" value="Aminopeptidase_N-like_N_sf"/>
</dbReference>
<evidence type="ECO:0000256" key="10">
    <source>
        <dbReference type="ARBA" id="ARBA00022833"/>
    </source>
</evidence>
<keyword evidence="12" id="KW-0732">Signal</keyword>
<dbReference type="SUPFAM" id="SSF63737">
    <property type="entry name" value="Leukotriene A4 hydrolase N-terminal domain"/>
    <property type="match status" value="1"/>
</dbReference>
<dbReference type="InterPro" id="IPR027268">
    <property type="entry name" value="Peptidase_M4/M1_CTD_sf"/>
</dbReference>
<evidence type="ECO:0000313" key="15">
    <source>
        <dbReference type="EMBL" id="REG81511.1"/>
    </source>
</evidence>
<evidence type="ECO:0000256" key="8">
    <source>
        <dbReference type="ARBA" id="ARBA00022723"/>
    </source>
</evidence>
<dbReference type="InterPro" id="IPR050344">
    <property type="entry name" value="Peptidase_M1_aminopeptidases"/>
</dbReference>
<dbReference type="GO" id="GO:0016285">
    <property type="term" value="F:alanyl aminopeptidase activity"/>
    <property type="evidence" value="ECO:0007669"/>
    <property type="project" value="UniProtKB-EC"/>
</dbReference>
<dbReference type="GO" id="GO:0005615">
    <property type="term" value="C:extracellular space"/>
    <property type="evidence" value="ECO:0007669"/>
    <property type="project" value="TreeGrafter"/>
</dbReference>
<evidence type="ECO:0000259" key="14">
    <source>
        <dbReference type="Pfam" id="PF17900"/>
    </source>
</evidence>
<dbReference type="RefSeq" id="WP_086541013.1">
    <property type="nucleotide sequence ID" value="NZ_MSSW01000017.1"/>
</dbReference>
<dbReference type="PRINTS" id="PR00756">
    <property type="entry name" value="ALADIPTASE"/>
</dbReference>
<gene>
    <name evidence="15" type="ORF">C8N25_12615</name>
</gene>
<feature type="domain" description="Aminopeptidase N-like N-terminal" evidence="14">
    <location>
        <begin position="34"/>
        <end position="211"/>
    </location>
</feature>
<dbReference type="InterPro" id="IPR001930">
    <property type="entry name" value="Peptidase_M1"/>
</dbReference>
<keyword evidence="9" id="KW-0378">Hydrolase</keyword>
<dbReference type="GO" id="GO:0043171">
    <property type="term" value="P:peptide catabolic process"/>
    <property type="evidence" value="ECO:0007669"/>
    <property type="project" value="TreeGrafter"/>
</dbReference>
<evidence type="ECO:0000256" key="6">
    <source>
        <dbReference type="ARBA" id="ARBA00022438"/>
    </source>
</evidence>
<keyword evidence="6" id="KW-0031">Aminopeptidase</keyword>
<dbReference type="GO" id="GO:0016020">
    <property type="term" value="C:membrane"/>
    <property type="evidence" value="ECO:0007669"/>
    <property type="project" value="TreeGrafter"/>
</dbReference>
<evidence type="ECO:0000313" key="16">
    <source>
        <dbReference type="Proteomes" id="UP000256405"/>
    </source>
</evidence>
<protein>
    <recommendedName>
        <fullName evidence="5">Aminopeptidase N</fullName>
        <ecNumber evidence="4">3.4.11.2</ecNumber>
    </recommendedName>
</protein>
<evidence type="ECO:0000256" key="12">
    <source>
        <dbReference type="SAM" id="SignalP"/>
    </source>
</evidence>
<dbReference type="Pfam" id="PF17900">
    <property type="entry name" value="Peptidase_M1_N"/>
    <property type="match status" value="1"/>
</dbReference>
<evidence type="ECO:0000259" key="13">
    <source>
        <dbReference type="Pfam" id="PF01433"/>
    </source>
</evidence>
<evidence type="ECO:0000256" key="2">
    <source>
        <dbReference type="ARBA" id="ARBA00001947"/>
    </source>
</evidence>
<keyword evidence="11" id="KW-0482">Metalloprotease</keyword>
<comment type="caution">
    <text evidence="15">The sequence shown here is derived from an EMBL/GenBank/DDBJ whole genome shotgun (WGS) entry which is preliminary data.</text>
</comment>
<keyword evidence="7" id="KW-0645">Protease</keyword>
<keyword evidence="16" id="KW-1185">Reference proteome</keyword>
<evidence type="ECO:0000256" key="7">
    <source>
        <dbReference type="ARBA" id="ARBA00022670"/>
    </source>
</evidence>
<dbReference type="GO" id="GO:0008270">
    <property type="term" value="F:zinc ion binding"/>
    <property type="evidence" value="ECO:0007669"/>
    <property type="project" value="InterPro"/>
</dbReference>
<proteinExistence type="inferred from homology"/>
<dbReference type="AlphaFoldDB" id="A0A3E0DHF0"/>
<dbReference type="GO" id="GO:0006508">
    <property type="term" value="P:proteolysis"/>
    <property type="evidence" value="ECO:0007669"/>
    <property type="project" value="UniProtKB-KW"/>
</dbReference>
<evidence type="ECO:0000256" key="3">
    <source>
        <dbReference type="ARBA" id="ARBA00010136"/>
    </source>
</evidence>
<keyword evidence="8" id="KW-0479">Metal-binding</keyword>
<dbReference type="CDD" id="cd09603">
    <property type="entry name" value="M1_APN_like"/>
    <property type="match status" value="1"/>
</dbReference>
<dbReference type="Gene3D" id="1.10.390.10">
    <property type="entry name" value="Neutral Protease Domain 2"/>
    <property type="match status" value="1"/>
</dbReference>